<dbReference type="SMR" id="A0A1D6N877"/>
<evidence type="ECO:0000256" key="2">
    <source>
        <dbReference type="ARBA" id="ARBA00007590"/>
    </source>
</evidence>
<evidence type="ECO:0000256" key="5">
    <source>
        <dbReference type="ARBA" id="ARBA00023136"/>
    </source>
</evidence>
<dbReference type="STRING" id="4577.A0A1D6N877"/>
<comment type="similarity">
    <text evidence="2">Belongs to the TMEM14 family.</text>
</comment>
<evidence type="ECO:0000256" key="3">
    <source>
        <dbReference type="ARBA" id="ARBA00022692"/>
    </source>
</evidence>
<dbReference type="InParanoid" id="A0A1D6N877"/>
<keyword evidence="4 7" id="KW-1133">Transmembrane helix</keyword>
<dbReference type="InterPro" id="IPR005349">
    <property type="entry name" value="TMEM14"/>
</dbReference>
<feature type="compositionally biased region" description="Basic and acidic residues" evidence="6">
    <location>
        <begin position="89"/>
        <end position="101"/>
    </location>
</feature>
<organism evidence="8">
    <name type="scientific">Zea mays</name>
    <name type="common">Maize</name>
    <dbReference type="NCBI Taxonomy" id="4577"/>
    <lineage>
        <taxon>Eukaryota</taxon>
        <taxon>Viridiplantae</taxon>
        <taxon>Streptophyta</taxon>
        <taxon>Embryophyta</taxon>
        <taxon>Tracheophyta</taxon>
        <taxon>Spermatophyta</taxon>
        <taxon>Magnoliopsida</taxon>
        <taxon>Liliopsida</taxon>
        <taxon>Poales</taxon>
        <taxon>Poaceae</taxon>
        <taxon>PACMAD clade</taxon>
        <taxon>Panicoideae</taxon>
        <taxon>Andropogonodae</taxon>
        <taxon>Andropogoneae</taxon>
        <taxon>Tripsacinae</taxon>
        <taxon>Zea</taxon>
    </lineage>
</organism>
<name>A0A1D6N877_MAIZE</name>
<reference evidence="8" key="1">
    <citation type="submission" date="2015-12" db="EMBL/GenBank/DDBJ databases">
        <title>Update maize B73 reference genome by single molecule sequencing technologies.</title>
        <authorList>
            <consortium name="Maize Genome Sequencing Project"/>
            <person name="Ware D."/>
        </authorList>
    </citation>
    <scope>NUCLEOTIDE SEQUENCE [LARGE SCALE GENOMIC DNA]</scope>
    <source>
        <tissue evidence="8">Seedling</tissue>
    </source>
</reference>
<feature type="region of interest" description="Disordered" evidence="6">
    <location>
        <begin position="80"/>
        <end position="101"/>
    </location>
</feature>
<evidence type="ECO:0000313" key="8">
    <source>
        <dbReference type="EMBL" id="ONM36790.1"/>
    </source>
</evidence>
<keyword evidence="3 7" id="KW-0812">Transmembrane</keyword>
<evidence type="ECO:0000256" key="6">
    <source>
        <dbReference type="SAM" id="MobiDB-lite"/>
    </source>
</evidence>
<dbReference type="GO" id="GO:0016020">
    <property type="term" value="C:membrane"/>
    <property type="evidence" value="ECO:0007669"/>
    <property type="project" value="UniProtKB-SubCell"/>
</dbReference>
<dbReference type="AlphaFoldDB" id="A0A1D6N877"/>
<evidence type="ECO:0000256" key="4">
    <source>
        <dbReference type="ARBA" id="ARBA00022989"/>
    </source>
</evidence>
<feature type="transmembrane region" description="Helical" evidence="7">
    <location>
        <begin position="233"/>
        <end position="252"/>
    </location>
</feature>
<evidence type="ECO:0000256" key="1">
    <source>
        <dbReference type="ARBA" id="ARBA00004370"/>
    </source>
</evidence>
<dbReference type="PANTHER" id="PTHR12668">
    <property type="entry name" value="TRANSMEMBRANE PROTEIN 14, 15"/>
    <property type="match status" value="1"/>
</dbReference>
<evidence type="ECO:0000256" key="7">
    <source>
        <dbReference type="SAM" id="Phobius"/>
    </source>
</evidence>
<gene>
    <name evidence="8" type="ORF">ZEAMMB73_Zm00001d043059</name>
</gene>
<dbReference type="InterPro" id="IPR044890">
    <property type="entry name" value="TMEM14_sf"/>
</dbReference>
<proteinExistence type="inferred from homology"/>
<accession>A0A1D6N877</accession>
<dbReference type="PANTHER" id="PTHR12668:SF43">
    <property type="entry name" value="TRANSMEMBRANE PROTEIN 14 HOMOLOG"/>
    <property type="match status" value="1"/>
</dbReference>
<sequence>MAATLLHAATASLQSSSQPARAGAATAFHPLASTPSIRLARSSFSSNRRLEVSLRAVSAGHCFAGRGAPRGRRVVAALAGEQTEGSEVGDDKDNSNEEIKPEEAQEAWKVMLEQFKAEALRMQALSMQAYDVYSKRAREVLLEASEKLKIQADKAQKDLSVIATEVSQEGQEYLVMAARNSPDSIKDITTTFRALGRLNWPSEYEDYHVGIPFGTFLTVGGFLNFMLTGSTSALRFGIVLGLALLTLGISSLRSHREGDRRPRLLVKGQAAIALVIFFREFSVLLQNGWFPKIFIVLLSPQTSLLDIQLAFCICIYLDRPKTCDISSKQLLQPFLFGLKKESLVVYEANSQLCCSGVVAAFYFYRIATGNPKDLSSKNDSAN</sequence>
<feature type="transmembrane region" description="Helical" evidence="7">
    <location>
        <begin position="264"/>
        <end position="281"/>
    </location>
</feature>
<dbReference type="ExpressionAtlas" id="A0A1D6N877">
    <property type="expression patterns" value="baseline and differential"/>
</dbReference>
<protein>
    <submittedName>
        <fullName evidence="8">Protein FATTY ACID EXPORT 3 chloroplastic</fullName>
    </submittedName>
</protein>
<dbReference type="IntAct" id="A0A1D6N877">
    <property type="interactions" value="2"/>
</dbReference>
<dbReference type="EMBL" id="CM007649">
    <property type="protein sequence ID" value="ONM36790.1"/>
    <property type="molecule type" value="Genomic_DNA"/>
</dbReference>
<feature type="transmembrane region" description="Helical" evidence="7">
    <location>
        <begin position="293"/>
        <end position="317"/>
    </location>
</feature>
<comment type="subcellular location">
    <subcellularLocation>
        <location evidence="1">Membrane</location>
    </subcellularLocation>
</comment>
<keyword evidence="5 7" id="KW-0472">Membrane</keyword>
<dbReference type="Pfam" id="PF03647">
    <property type="entry name" value="Tmemb_14"/>
    <property type="match status" value="1"/>
</dbReference>
<dbReference type="Gene3D" id="1.10.10.1740">
    <property type="entry name" value="Transmembrane protein 14-like"/>
    <property type="match status" value="1"/>
</dbReference>